<dbReference type="Pfam" id="PF11614">
    <property type="entry name" value="FixG_C"/>
    <property type="match status" value="1"/>
</dbReference>
<name>A0A1H4DGS3_ALKAM</name>
<keyword evidence="7" id="KW-0812">Transmembrane</keyword>
<keyword evidence="10" id="KW-1185">Reference proteome</keyword>
<feature type="transmembrane region" description="Helical" evidence="7">
    <location>
        <begin position="198"/>
        <end position="223"/>
    </location>
</feature>
<dbReference type="GO" id="GO:0046872">
    <property type="term" value="F:metal ion binding"/>
    <property type="evidence" value="ECO:0007669"/>
    <property type="project" value="UniProtKB-KW"/>
</dbReference>
<dbReference type="GO" id="GO:0051539">
    <property type="term" value="F:4 iron, 4 sulfur cluster binding"/>
    <property type="evidence" value="ECO:0007669"/>
    <property type="project" value="UniProtKB-KW"/>
</dbReference>
<dbReference type="Gene3D" id="1.10.1060.10">
    <property type="entry name" value="Alpha-helical ferredoxin"/>
    <property type="match status" value="1"/>
</dbReference>
<evidence type="ECO:0000256" key="2">
    <source>
        <dbReference type="ARBA" id="ARBA00022485"/>
    </source>
</evidence>
<accession>A0A1H4DGS3</accession>
<keyword evidence="3" id="KW-0479">Metal-binding</keyword>
<dbReference type="RefSeq" id="WP_245785714.1">
    <property type="nucleotide sequence ID" value="NZ_FNRM01000005.1"/>
</dbReference>
<evidence type="ECO:0000256" key="7">
    <source>
        <dbReference type="SAM" id="Phobius"/>
    </source>
</evidence>
<keyword evidence="4" id="KW-0249">Electron transport</keyword>
<evidence type="ECO:0000256" key="1">
    <source>
        <dbReference type="ARBA" id="ARBA00022448"/>
    </source>
</evidence>
<keyword evidence="7" id="KW-0472">Membrane</keyword>
<reference evidence="9 10" key="1">
    <citation type="submission" date="2016-10" db="EMBL/GenBank/DDBJ databases">
        <authorList>
            <person name="de Groot N.N."/>
        </authorList>
    </citation>
    <scope>NUCLEOTIDE SEQUENCE [LARGE SCALE GENOMIC DNA]</scope>
    <source>
        <strain evidence="9 10">CGMCC 1.3430</strain>
    </source>
</reference>
<keyword evidence="7" id="KW-1133">Transmembrane helix</keyword>
<dbReference type="InterPro" id="IPR017896">
    <property type="entry name" value="4Fe4S_Fe-S-bd"/>
</dbReference>
<dbReference type="Pfam" id="PF12801">
    <property type="entry name" value="Fer4_5"/>
    <property type="match status" value="1"/>
</dbReference>
<gene>
    <name evidence="9" type="ORF">SAMN04488051_105233</name>
</gene>
<keyword evidence="1" id="KW-0813">Transport</keyword>
<feature type="transmembrane region" description="Helical" evidence="7">
    <location>
        <begin position="351"/>
        <end position="370"/>
    </location>
</feature>
<dbReference type="InterPro" id="IPR017900">
    <property type="entry name" value="4Fe4S_Fe_S_CS"/>
</dbReference>
<organism evidence="9 10">
    <name type="scientific">Alkalimonas amylolytica</name>
    <dbReference type="NCBI Taxonomy" id="152573"/>
    <lineage>
        <taxon>Bacteria</taxon>
        <taxon>Pseudomonadati</taxon>
        <taxon>Pseudomonadota</taxon>
        <taxon>Gammaproteobacteria</taxon>
        <taxon>Alkalimonas</taxon>
    </lineage>
</organism>
<dbReference type="PANTHER" id="PTHR30176:SF3">
    <property type="entry name" value="FERREDOXIN-TYPE PROTEIN NAPH"/>
    <property type="match status" value="1"/>
</dbReference>
<keyword evidence="5" id="KW-0408">Iron</keyword>
<dbReference type="Proteomes" id="UP000198773">
    <property type="component" value="Unassembled WGS sequence"/>
</dbReference>
<evidence type="ECO:0000256" key="5">
    <source>
        <dbReference type="ARBA" id="ARBA00023004"/>
    </source>
</evidence>
<dbReference type="PROSITE" id="PS51379">
    <property type="entry name" value="4FE4S_FER_2"/>
    <property type="match status" value="1"/>
</dbReference>
<evidence type="ECO:0000313" key="9">
    <source>
        <dbReference type="EMBL" id="SEA71630.1"/>
    </source>
</evidence>
<dbReference type="GO" id="GO:0005886">
    <property type="term" value="C:plasma membrane"/>
    <property type="evidence" value="ECO:0007669"/>
    <property type="project" value="TreeGrafter"/>
</dbReference>
<feature type="transmembrane region" description="Helical" evidence="7">
    <location>
        <begin position="171"/>
        <end position="192"/>
    </location>
</feature>
<dbReference type="InterPro" id="IPR051684">
    <property type="entry name" value="Electron_Trans/Redox"/>
</dbReference>
<dbReference type="PROSITE" id="PS00198">
    <property type="entry name" value="4FE4S_FER_1"/>
    <property type="match status" value="1"/>
</dbReference>
<dbReference type="InterPro" id="IPR013783">
    <property type="entry name" value="Ig-like_fold"/>
</dbReference>
<evidence type="ECO:0000313" key="10">
    <source>
        <dbReference type="Proteomes" id="UP000198773"/>
    </source>
</evidence>
<keyword evidence="6" id="KW-0411">Iron-sulfur</keyword>
<protein>
    <submittedName>
        <fullName evidence="9">Cytochrome c oxidase accessory protein FixG</fullName>
    </submittedName>
</protein>
<dbReference type="AlphaFoldDB" id="A0A1H4DGS3"/>
<dbReference type="InterPro" id="IPR014116">
    <property type="entry name" value="Cyt_c_oxidase_cbb3_FixG"/>
</dbReference>
<evidence type="ECO:0000256" key="6">
    <source>
        <dbReference type="ARBA" id="ARBA00023014"/>
    </source>
</evidence>
<dbReference type="STRING" id="152573.SAMN04488051_105233"/>
<dbReference type="InterPro" id="IPR009051">
    <property type="entry name" value="Helical_ferredxn"/>
</dbReference>
<feature type="transmembrane region" description="Helical" evidence="7">
    <location>
        <begin position="57"/>
        <end position="74"/>
    </location>
</feature>
<feature type="transmembrane region" description="Helical" evidence="7">
    <location>
        <begin position="103"/>
        <end position="123"/>
    </location>
</feature>
<dbReference type="Gene3D" id="2.60.40.10">
    <property type="entry name" value="Immunoglobulins"/>
    <property type="match status" value="1"/>
</dbReference>
<proteinExistence type="predicted"/>
<dbReference type="NCBIfam" id="TIGR02745">
    <property type="entry name" value="ccoG_rdxA_fixG"/>
    <property type="match status" value="1"/>
</dbReference>
<dbReference type="EMBL" id="FNRM01000005">
    <property type="protein sequence ID" value="SEA71630.1"/>
    <property type="molecule type" value="Genomic_DNA"/>
</dbReference>
<dbReference type="PANTHER" id="PTHR30176">
    <property type="entry name" value="FERREDOXIN-TYPE PROTEIN NAPH"/>
    <property type="match status" value="1"/>
</dbReference>
<sequence length="483" mass="55637">MKNAMAEVSVTDKIDVKNIPVDVQLHTPGKTPPGRYSSRDRIYVRAMKGMHQAIRRYMGFFFMGLFMLLPWLRYNGEQAILLNIAEQKFSIYALTLWPQDFTILAWIFIIAAYGLFFVTTFYGRVWCGYLCPQSVWTFIFMWFEEKIQGSRNQRMKLDQQPWSFSKFSKKFLTHLCWVGFALLTALVFVGYFTPIDQLFLNFFTLQSGFWATLAVLFFTFCTYGNAGWMREIMCTHMCPYARFQSAMFDKDTFTVAYDKRRGETRGPRSRKDTAYKEKGLGDCIDCNLCVHVCPTGIDIRNGLQYECINCGACIDACDDTMEKMGYPKGLISYTTESRLQGKGAHILRPKLLGYFTVLVIVCLAFVYTLYSRQPLEFDILRDRGALFRDTSEGWVENTYTLRLINKSQQQQTFVFSVSGLDEVRWIGPTELTVAGGETASLPISLAADPWELTQPISDITFTVRVEGQPDIEVSQTNRFFSRR</sequence>
<evidence type="ECO:0000256" key="3">
    <source>
        <dbReference type="ARBA" id="ARBA00022723"/>
    </source>
</evidence>
<evidence type="ECO:0000259" key="8">
    <source>
        <dbReference type="PROSITE" id="PS51379"/>
    </source>
</evidence>
<feature type="domain" description="4Fe-4S ferredoxin-type" evidence="8">
    <location>
        <begin position="274"/>
        <end position="302"/>
    </location>
</feature>
<dbReference type="Pfam" id="PF13746">
    <property type="entry name" value="Fer4_18"/>
    <property type="match status" value="1"/>
</dbReference>
<dbReference type="SUPFAM" id="SSF54862">
    <property type="entry name" value="4Fe-4S ferredoxins"/>
    <property type="match status" value="1"/>
</dbReference>
<dbReference type="InterPro" id="IPR032879">
    <property type="entry name" value="FixG_C"/>
</dbReference>
<evidence type="ECO:0000256" key="4">
    <source>
        <dbReference type="ARBA" id="ARBA00022982"/>
    </source>
</evidence>
<keyword evidence="2" id="KW-0004">4Fe-4S</keyword>